<proteinExistence type="predicted"/>
<dbReference type="EMBL" id="CAJPWZ010001246">
    <property type="protein sequence ID" value="CAG2210890.1"/>
    <property type="molecule type" value="Genomic_DNA"/>
</dbReference>
<dbReference type="Proteomes" id="UP000683360">
    <property type="component" value="Unassembled WGS sequence"/>
</dbReference>
<organism evidence="2 3">
    <name type="scientific">Mytilus edulis</name>
    <name type="common">Blue mussel</name>
    <dbReference type="NCBI Taxonomy" id="6550"/>
    <lineage>
        <taxon>Eukaryota</taxon>
        <taxon>Metazoa</taxon>
        <taxon>Spiralia</taxon>
        <taxon>Lophotrochozoa</taxon>
        <taxon>Mollusca</taxon>
        <taxon>Bivalvia</taxon>
        <taxon>Autobranchia</taxon>
        <taxon>Pteriomorphia</taxon>
        <taxon>Mytilida</taxon>
        <taxon>Mytiloidea</taxon>
        <taxon>Mytilidae</taxon>
        <taxon>Mytilinae</taxon>
        <taxon>Mytilus</taxon>
    </lineage>
</organism>
<dbReference type="AlphaFoldDB" id="A0A8S3RXC0"/>
<protein>
    <submittedName>
        <fullName evidence="2">Uncharacterized protein</fullName>
    </submittedName>
</protein>
<accession>A0A8S3RXC0</accession>
<keyword evidence="3" id="KW-1185">Reference proteome</keyword>
<sequence>MKVPTGRSKVVQETIISTPDWKETTFSVVEIRSQKIYRVKMVFQKEKYPSSISNESLAMVGKEVMYAQVNKPTVKREKSTSSQKSQPAASDDTYDHMDHRRLSQTHNPTESNYDTMRSIANAGEKENNYDHVTGTKMDLQRFVVDGASNYSHVEVECHEVKDK</sequence>
<feature type="region of interest" description="Disordered" evidence="1">
    <location>
        <begin position="71"/>
        <end position="114"/>
    </location>
</feature>
<dbReference type="OrthoDB" id="6189645at2759"/>
<gene>
    <name evidence="2" type="ORF">MEDL_24942</name>
</gene>
<reference evidence="2" key="1">
    <citation type="submission" date="2021-03" db="EMBL/GenBank/DDBJ databases">
        <authorList>
            <person name="Bekaert M."/>
        </authorList>
    </citation>
    <scope>NUCLEOTIDE SEQUENCE</scope>
</reference>
<comment type="caution">
    <text evidence="2">The sequence shown here is derived from an EMBL/GenBank/DDBJ whole genome shotgun (WGS) entry which is preliminary data.</text>
</comment>
<evidence type="ECO:0000256" key="1">
    <source>
        <dbReference type="SAM" id="MobiDB-lite"/>
    </source>
</evidence>
<evidence type="ECO:0000313" key="3">
    <source>
        <dbReference type="Proteomes" id="UP000683360"/>
    </source>
</evidence>
<feature type="compositionally biased region" description="Polar residues" evidence="1">
    <location>
        <begin position="104"/>
        <end position="114"/>
    </location>
</feature>
<name>A0A8S3RXC0_MYTED</name>
<evidence type="ECO:0000313" key="2">
    <source>
        <dbReference type="EMBL" id="CAG2210890.1"/>
    </source>
</evidence>